<feature type="signal peptide" evidence="1">
    <location>
        <begin position="1"/>
        <end position="20"/>
    </location>
</feature>
<dbReference type="RefSeq" id="WP_225696896.1">
    <property type="nucleotide sequence ID" value="NZ_JAIXNE010000001.1"/>
</dbReference>
<dbReference type="PROSITE" id="PS51257">
    <property type="entry name" value="PROKAR_LIPOPROTEIN"/>
    <property type="match status" value="1"/>
</dbReference>
<protein>
    <submittedName>
        <fullName evidence="2">Uncharacterized protein</fullName>
    </submittedName>
</protein>
<accession>A0A9X1HP60</accession>
<name>A0A9X1HP60_9BACT</name>
<evidence type="ECO:0000313" key="2">
    <source>
        <dbReference type="EMBL" id="MCA6073784.1"/>
    </source>
</evidence>
<sequence length="46" mass="5108">MKTKLLAALVFVLFSGIFTGCSEESIEPNTEKKDMAKGATKDEKNW</sequence>
<feature type="chain" id="PRO_5040778483" evidence="1">
    <location>
        <begin position="21"/>
        <end position="46"/>
    </location>
</feature>
<dbReference type="Proteomes" id="UP001139409">
    <property type="component" value="Unassembled WGS sequence"/>
</dbReference>
<comment type="caution">
    <text evidence="2">The sequence shown here is derived from an EMBL/GenBank/DDBJ whole genome shotgun (WGS) entry which is preliminary data.</text>
</comment>
<keyword evidence="3" id="KW-1185">Reference proteome</keyword>
<reference evidence="2" key="1">
    <citation type="submission" date="2021-09" db="EMBL/GenBank/DDBJ databases">
        <title>Fulvivirga sp. isolated from coastal sediment.</title>
        <authorList>
            <person name="Yu H."/>
        </authorList>
    </citation>
    <scope>NUCLEOTIDE SEQUENCE</scope>
    <source>
        <strain evidence="2">1062</strain>
    </source>
</reference>
<dbReference type="AlphaFoldDB" id="A0A9X1HP60"/>
<dbReference type="EMBL" id="JAIXNE010000001">
    <property type="protein sequence ID" value="MCA6073784.1"/>
    <property type="molecule type" value="Genomic_DNA"/>
</dbReference>
<evidence type="ECO:0000256" key="1">
    <source>
        <dbReference type="SAM" id="SignalP"/>
    </source>
</evidence>
<evidence type="ECO:0000313" key="3">
    <source>
        <dbReference type="Proteomes" id="UP001139409"/>
    </source>
</evidence>
<organism evidence="2 3">
    <name type="scientific">Fulvivirga sedimenti</name>
    <dbReference type="NCBI Taxonomy" id="2879465"/>
    <lineage>
        <taxon>Bacteria</taxon>
        <taxon>Pseudomonadati</taxon>
        <taxon>Bacteroidota</taxon>
        <taxon>Cytophagia</taxon>
        <taxon>Cytophagales</taxon>
        <taxon>Fulvivirgaceae</taxon>
        <taxon>Fulvivirga</taxon>
    </lineage>
</organism>
<proteinExistence type="predicted"/>
<keyword evidence="1" id="KW-0732">Signal</keyword>
<gene>
    <name evidence="2" type="ORF">LDX50_02840</name>
</gene>